<protein>
    <submittedName>
        <fullName evidence="2">Uncharacterized protein</fullName>
    </submittedName>
</protein>
<keyword evidence="1" id="KW-0472">Membrane</keyword>
<proteinExistence type="predicted"/>
<dbReference type="RefSeq" id="WP_233097621.1">
    <property type="nucleotide sequence ID" value="NZ_BKZW01000001.1"/>
</dbReference>
<reference evidence="2 3" key="1">
    <citation type="submission" date="2019-10" db="EMBL/GenBank/DDBJ databases">
        <title>Dictyobacter vulcani sp. nov., within the class Ktedonobacteria, isolated from soil of volcanic Mt. Zao.</title>
        <authorList>
            <person name="Zheng Y."/>
            <person name="Wang C.M."/>
            <person name="Sakai Y."/>
            <person name="Abe K."/>
            <person name="Yokota A."/>
            <person name="Yabe S."/>
        </authorList>
    </citation>
    <scope>NUCLEOTIDE SEQUENCE [LARGE SCALE GENOMIC DNA]</scope>
    <source>
        <strain evidence="2 3">W12</strain>
    </source>
</reference>
<organism evidence="2 3">
    <name type="scientific">Dictyobacter vulcani</name>
    <dbReference type="NCBI Taxonomy" id="2607529"/>
    <lineage>
        <taxon>Bacteria</taxon>
        <taxon>Bacillati</taxon>
        <taxon>Chloroflexota</taxon>
        <taxon>Ktedonobacteria</taxon>
        <taxon>Ktedonobacterales</taxon>
        <taxon>Dictyobacteraceae</taxon>
        <taxon>Dictyobacter</taxon>
    </lineage>
</organism>
<evidence type="ECO:0000256" key="1">
    <source>
        <dbReference type="SAM" id="Phobius"/>
    </source>
</evidence>
<comment type="caution">
    <text evidence="2">The sequence shown here is derived from an EMBL/GenBank/DDBJ whole genome shotgun (WGS) entry which is preliminary data.</text>
</comment>
<gene>
    <name evidence="2" type="ORF">KDW_10300</name>
</gene>
<keyword evidence="1" id="KW-0812">Transmembrane</keyword>
<dbReference type="Proteomes" id="UP000326912">
    <property type="component" value="Unassembled WGS sequence"/>
</dbReference>
<dbReference type="EMBL" id="BKZW01000001">
    <property type="protein sequence ID" value="GER86868.1"/>
    <property type="molecule type" value="Genomic_DNA"/>
</dbReference>
<keyword evidence="3" id="KW-1185">Reference proteome</keyword>
<evidence type="ECO:0000313" key="3">
    <source>
        <dbReference type="Proteomes" id="UP000326912"/>
    </source>
</evidence>
<feature type="transmembrane region" description="Helical" evidence="1">
    <location>
        <begin position="7"/>
        <end position="23"/>
    </location>
</feature>
<sequence length="55" mass="6042">METPGRKWAILSAICFSIGLLTLCTGYGGLGMLVNVCGFISVMMYLRILARQNEE</sequence>
<keyword evidence="1" id="KW-1133">Transmembrane helix</keyword>
<accession>A0A5J4KD84</accession>
<evidence type="ECO:0000313" key="2">
    <source>
        <dbReference type="EMBL" id="GER86868.1"/>
    </source>
</evidence>
<name>A0A5J4KD84_9CHLR</name>
<dbReference type="AlphaFoldDB" id="A0A5J4KD84"/>